<reference evidence="2 3" key="1">
    <citation type="submission" date="2019-10" db="EMBL/GenBank/DDBJ databases">
        <title>WGS of Leuconostoc mesenteroides.</title>
        <authorList>
            <person name="Melo Bolivar J."/>
            <person name="Marino-Ramirez L."/>
            <person name="Villamil Diaz L.M."/>
        </authorList>
    </citation>
    <scope>NUCLEOTIDE SEQUENCE [LARGE SCALE GENOMIC DNA]</scope>
    <source>
        <strain evidence="2 3">M11</strain>
    </source>
</reference>
<dbReference type="Pfam" id="PF21259">
    <property type="entry name" value="Rgg_C"/>
    <property type="match status" value="1"/>
</dbReference>
<proteinExistence type="predicted"/>
<evidence type="ECO:0000313" key="3">
    <source>
        <dbReference type="Proteomes" id="UP000469952"/>
    </source>
</evidence>
<dbReference type="EMBL" id="WIPA01000009">
    <property type="protein sequence ID" value="MQR26999.1"/>
    <property type="molecule type" value="Genomic_DNA"/>
</dbReference>
<accession>A0A843Z381</accession>
<dbReference type="RefSeq" id="WP_010288668.1">
    <property type="nucleotide sequence ID" value="NZ_BCMO01000043.1"/>
</dbReference>
<gene>
    <name evidence="2" type="ORF">GFV13_06915</name>
</gene>
<dbReference type="InterPro" id="IPR010057">
    <property type="entry name" value="Transcription_activator_Rgg_C"/>
</dbReference>
<dbReference type="AlphaFoldDB" id="A0A843Z381"/>
<name>A0A843Z381_LEUME</name>
<protein>
    <submittedName>
        <fullName evidence="2">XRE family transcriptional regulator</fullName>
    </submittedName>
</protein>
<sequence length="227" mass="27077">MEKKNNLKTLTTVLSQYYQDNDRQKLNQLTQLLQNDTIKNPSDPFMRHYYLMSLSTLYHLDFLVASIDDQNELIDYFFNISYWQFYDLCLLANVVNMIHVERITPYIFDILKQYATNNMPTASVETVSKILINALETSIIQKKDDFTRYLLDKIKKYKFNTDDFKFQTWLLFWTGVFENNNNKVRHAYSIATYLHQNITLKNFDKFLTITQTPSPFFEDTKKDTPKS</sequence>
<dbReference type="Proteomes" id="UP000469952">
    <property type="component" value="Unassembled WGS sequence"/>
</dbReference>
<organism evidence="2 3">
    <name type="scientific">Leuconostoc mesenteroides</name>
    <dbReference type="NCBI Taxonomy" id="1245"/>
    <lineage>
        <taxon>Bacteria</taxon>
        <taxon>Bacillati</taxon>
        <taxon>Bacillota</taxon>
        <taxon>Bacilli</taxon>
        <taxon>Lactobacillales</taxon>
        <taxon>Lactobacillaceae</taxon>
        <taxon>Leuconostoc</taxon>
    </lineage>
</organism>
<dbReference type="NCBIfam" id="TIGR01716">
    <property type="entry name" value="RGG_Cterm"/>
    <property type="match status" value="1"/>
</dbReference>
<evidence type="ECO:0000313" key="2">
    <source>
        <dbReference type="EMBL" id="MQR26999.1"/>
    </source>
</evidence>
<feature type="domain" description="HTH-type transcriptional regulator Rgg C-terminal" evidence="1">
    <location>
        <begin position="64"/>
        <end position="188"/>
    </location>
</feature>
<comment type="caution">
    <text evidence="2">The sequence shown here is derived from an EMBL/GenBank/DDBJ whole genome shotgun (WGS) entry which is preliminary data.</text>
</comment>
<evidence type="ECO:0000259" key="1">
    <source>
        <dbReference type="Pfam" id="PF21259"/>
    </source>
</evidence>